<reference evidence="1 2" key="2">
    <citation type="journal article" date="2022" name="Mol. Ecol. Resour.">
        <title>The genomes of chicory, endive, great burdock and yacon provide insights into Asteraceae paleo-polyploidization history and plant inulin production.</title>
        <authorList>
            <person name="Fan W."/>
            <person name="Wang S."/>
            <person name="Wang H."/>
            <person name="Wang A."/>
            <person name="Jiang F."/>
            <person name="Liu H."/>
            <person name="Zhao H."/>
            <person name="Xu D."/>
            <person name="Zhang Y."/>
        </authorList>
    </citation>
    <scope>NUCLEOTIDE SEQUENCE [LARGE SCALE GENOMIC DNA]</scope>
    <source>
        <strain evidence="2">cv. Niubang</strain>
    </source>
</reference>
<comment type="caution">
    <text evidence="1">The sequence shown here is derived from an EMBL/GenBank/DDBJ whole genome shotgun (WGS) entry which is preliminary data.</text>
</comment>
<proteinExistence type="predicted"/>
<reference evidence="2" key="1">
    <citation type="journal article" date="2022" name="Mol. Ecol. Resour.">
        <title>The genomes of chicory, endive, great burdock and yacon provide insights into Asteraceae palaeo-polyploidization history and plant inulin production.</title>
        <authorList>
            <person name="Fan W."/>
            <person name="Wang S."/>
            <person name="Wang H."/>
            <person name="Wang A."/>
            <person name="Jiang F."/>
            <person name="Liu H."/>
            <person name="Zhao H."/>
            <person name="Xu D."/>
            <person name="Zhang Y."/>
        </authorList>
    </citation>
    <scope>NUCLEOTIDE SEQUENCE [LARGE SCALE GENOMIC DNA]</scope>
    <source>
        <strain evidence="2">cv. Niubang</strain>
    </source>
</reference>
<protein>
    <submittedName>
        <fullName evidence="1">Uncharacterized protein</fullName>
    </submittedName>
</protein>
<evidence type="ECO:0000313" key="2">
    <source>
        <dbReference type="Proteomes" id="UP001055879"/>
    </source>
</evidence>
<dbReference type="Proteomes" id="UP001055879">
    <property type="component" value="Linkage Group LG09"/>
</dbReference>
<gene>
    <name evidence="1" type="ORF">L6452_26641</name>
</gene>
<accession>A0ACB8ZWE0</accession>
<sequence>MCRVKEGSRIRSGVFKLVGHGWLWVSDLQVRRKKMVGVWCRIGGLEKASRLGGEDCCVWLDDDAGFRCPRSSSGWLSHVRYLGSIIAQLLLGRYSCSHVSLGYPGLTIFSSLVLWPRFAAEFVLMSRS</sequence>
<dbReference type="EMBL" id="CM042055">
    <property type="protein sequence ID" value="KAI3701508.1"/>
    <property type="molecule type" value="Genomic_DNA"/>
</dbReference>
<evidence type="ECO:0000313" key="1">
    <source>
        <dbReference type="EMBL" id="KAI3701508.1"/>
    </source>
</evidence>
<keyword evidence="2" id="KW-1185">Reference proteome</keyword>
<name>A0ACB8ZWE0_ARCLA</name>
<organism evidence="1 2">
    <name type="scientific">Arctium lappa</name>
    <name type="common">Greater burdock</name>
    <name type="synonym">Lappa major</name>
    <dbReference type="NCBI Taxonomy" id="4217"/>
    <lineage>
        <taxon>Eukaryota</taxon>
        <taxon>Viridiplantae</taxon>
        <taxon>Streptophyta</taxon>
        <taxon>Embryophyta</taxon>
        <taxon>Tracheophyta</taxon>
        <taxon>Spermatophyta</taxon>
        <taxon>Magnoliopsida</taxon>
        <taxon>eudicotyledons</taxon>
        <taxon>Gunneridae</taxon>
        <taxon>Pentapetalae</taxon>
        <taxon>asterids</taxon>
        <taxon>campanulids</taxon>
        <taxon>Asterales</taxon>
        <taxon>Asteraceae</taxon>
        <taxon>Carduoideae</taxon>
        <taxon>Cardueae</taxon>
        <taxon>Arctiinae</taxon>
        <taxon>Arctium</taxon>
    </lineage>
</organism>